<comment type="caution">
    <text evidence="2">The sequence shown here is derived from an EMBL/GenBank/DDBJ whole genome shotgun (WGS) entry which is preliminary data.</text>
</comment>
<reference evidence="2" key="1">
    <citation type="journal article" date="2014" name="Front. Microbiol.">
        <title>High frequency of phylogenetically diverse reductive dehalogenase-homologous genes in deep subseafloor sedimentary metagenomes.</title>
        <authorList>
            <person name="Kawai M."/>
            <person name="Futagami T."/>
            <person name="Toyoda A."/>
            <person name="Takaki Y."/>
            <person name="Nishi S."/>
            <person name="Hori S."/>
            <person name="Arai W."/>
            <person name="Tsubouchi T."/>
            <person name="Morono Y."/>
            <person name="Uchiyama I."/>
            <person name="Ito T."/>
            <person name="Fujiyama A."/>
            <person name="Inagaki F."/>
            <person name="Takami H."/>
        </authorList>
    </citation>
    <scope>NUCLEOTIDE SEQUENCE</scope>
    <source>
        <strain evidence="2">Expedition CK06-06</strain>
    </source>
</reference>
<sequence length="126" mass="14016">MKKNIKIISKNFEFLVELNDSKTSQEIIKKLPIVSRSNIWGDEIYFQIPVHSELENGIEILDTGSVAYWPPGNAFCIFFGKTPASTGDKPQAASPVTVIGKIIDNKSLPDLKKISNGDIIELRIVE</sequence>
<name>X1DSP7_9ZZZZ</name>
<organism evidence="2">
    <name type="scientific">marine sediment metagenome</name>
    <dbReference type="NCBI Taxonomy" id="412755"/>
    <lineage>
        <taxon>unclassified sequences</taxon>
        <taxon>metagenomes</taxon>
        <taxon>ecological metagenomes</taxon>
    </lineage>
</organism>
<dbReference type="Gene3D" id="2.40.100.20">
    <property type="match status" value="1"/>
</dbReference>
<accession>X1DSP7</accession>
<gene>
    <name evidence="2" type="ORF">S03H2_05089</name>
</gene>
<protein>
    <recommendedName>
        <fullName evidence="1">Cyclophilin TM1367-like domain-containing protein</fullName>
    </recommendedName>
</protein>
<feature type="domain" description="Cyclophilin TM1367-like" evidence="1">
    <location>
        <begin position="3"/>
        <end position="122"/>
    </location>
</feature>
<dbReference type="AlphaFoldDB" id="X1DSP7"/>
<dbReference type="InterPro" id="IPR029000">
    <property type="entry name" value="Cyclophilin-like_dom_sf"/>
</dbReference>
<dbReference type="SUPFAM" id="SSF50891">
    <property type="entry name" value="Cyclophilin-like"/>
    <property type="match status" value="1"/>
</dbReference>
<evidence type="ECO:0000313" key="2">
    <source>
        <dbReference type="EMBL" id="GAH24031.1"/>
    </source>
</evidence>
<dbReference type="InterPro" id="IPR025658">
    <property type="entry name" value="Cyclophilin_TM1367"/>
</dbReference>
<dbReference type="EMBL" id="BARU01002088">
    <property type="protein sequence ID" value="GAH24031.1"/>
    <property type="molecule type" value="Genomic_DNA"/>
</dbReference>
<evidence type="ECO:0000259" key="1">
    <source>
        <dbReference type="Pfam" id="PF04126"/>
    </source>
</evidence>
<proteinExistence type="predicted"/>
<dbReference type="Pfam" id="PF04126">
    <property type="entry name" value="Cyclophil_like"/>
    <property type="match status" value="1"/>
</dbReference>